<keyword evidence="8" id="KW-1185">Reference proteome</keyword>
<reference evidence="7 8" key="1">
    <citation type="submission" date="2016-06" db="EMBL/GenBank/DDBJ databases">
        <authorList>
            <person name="Kjaerup R.B."/>
            <person name="Dalgaard T.S."/>
            <person name="Juul-Madsen H.R."/>
        </authorList>
    </citation>
    <scope>NUCLEOTIDE SEQUENCE [LARGE SCALE GENOMIC DNA]</scope>
</reference>
<evidence type="ECO:0000256" key="4">
    <source>
        <dbReference type="ARBA" id="ARBA00023002"/>
    </source>
</evidence>
<evidence type="ECO:0000313" key="7">
    <source>
        <dbReference type="EMBL" id="SMQ54491.1"/>
    </source>
</evidence>
<dbReference type="GO" id="GO:0003954">
    <property type="term" value="F:NADH dehydrogenase activity"/>
    <property type="evidence" value="ECO:0007669"/>
    <property type="project" value="InterPro"/>
</dbReference>
<dbReference type="SUPFAM" id="SSF51905">
    <property type="entry name" value="FAD/NAD(P)-binding domain"/>
    <property type="match status" value="2"/>
</dbReference>
<gene>
    <name evidence="7" type="ORF">ZT3D7_G9646</name>
</gene>
<comment type="similarity">
    <text evidence="1">Belongs to the NADH dehydrogenase family.</text>
</comment>
<dbReference type="Pfam" id="PF07992">
    <property type="entry name" value="Pyr_redox_2"/>
    <property type="match status" value="1"/>
</dbReference>
<accession>A0A1X7S4Y1</accession>
<dbReference type="AlphaFoldDB" id="A0A1X7S4Y1"/>
<feature type="domain" description="FAD/NAD(P)-binding" evidence="6">
    <location>
        <begin position="7"/>
        <end position="335"/>
    </location>
</feature>
<keyword evidence="3" id="KW-0274">FAD</keyword>
<dbReference type="Gene3D" id="3.50.50.100">
    <property type="match status" value="1"/>
</dbReference>
<dbReference type="InterPro" id="IPR023753">
    <property type="entry name" value="FAD/NAD-binding_dom"/>
</dbReference>
<dbReference type="InterPro" id="IPR036188">
    <property type="entry name" value="FAD/NAD-bd_sf"/>
</dbReference>
<dbReference type="EMBL" id="LT853701">
    <property type="protein sequence ID" value="SMQ54491.1"/>
    <property type="molecule type" value="Genomic_DNA"/>
</dbReference>
<evidence type="ECO:0000256" key="2">
    <source>
        <dbReference type="ARBA" id="ARBA00022630"/>
    </source>
</evidence>
<name>A0A1X7S4Y1_ZYMT9</name>
<evidence type="ECO:0000313" key="8">
    <source>
        <dbReference type="Proteomes" id="UP000215127"/>
    </source>
</evidence>
<keyword evidence="4" id="KW-0560">Oxidoreductase</keyword>
<evidence type="ECO:0000256" key="5">
    <source>
        <dbReference type="ARBA" id="ARBA00023027"/>
    </source>
</evidence>
<evidence type="ECO:0000256" key="1">
    <source>
        <dbReference type="ARBA" id="ARBA00005272"/>
    </source>
</evidence>
<dbReference type="PANTHER" id="PTHR43706">
    <property type="entry name" value="NADH DEHYDROGENASE"/>
    <property type="match status" value="1"/>
</dbReference>
<dbReference type="InterPro" id="IPR045024">
    <property type="entry name" value="NDH-2"/>
</dbReference>
<dbReference type="GO" id="GO:0005739">
    <property type="term" value="C:mitochondrion"/>
    <property type="evidence" value="ECO:0007669"/>
    <property type="project" value="TreeGrafter"/>
</dbReference>
<evidence type="ECO:0000256" key="3">
    <source>
        <dbReference type="ARBA" id="ARBA00022827"/>
    </source>
</evidence>
<dbReference type="Proteomes" id="UP000215127">
    <property type="component" value="Chromosome 10"/>
</dbReference>
<evidence type="ECO:0000259" key="6">
    <source>
        <dbReference type="Pfam" id="PF07992"/>
    </source>
</evidence>
<sequence length="419" mass="47022">MAEGRDKIVIVGTGWAGFVLSQELNDSKFDIFVISPEETRPYTPLLASAACGIFDFSVAEEPVRRQSRRITFYKARVESVDFDGKTCACRSECDVQDGDSRRFDVSYDRLILAPGCVTNTFGTPGAEEHCFFLKNVANARKVQYRLKQMLELASVPGITDQEQRELLHIIVVGGGPTGVEISAEISDLYNHDFRLLYPHLAGKMTIAIHDAAPSILGDFEKALQKHSIESFSQRNVQTFTDSKIQKVERDSITTEGEGRIGCGMVLWTAGNKQCALVDELDVSKTDKLPRIMTDEYLHVLDRDKKPMRDVYALGDAADIKKYFLPTTAEVAVQKAQYLVHALNRDTDGQKPFVYGEKSIIAYIGGQDGVVQGNSEWTGSRAWAAWRGKNLSWTRNWRRKLIIMVYWVLNYTGGKEIARL</sequence>
<keyword evidence="5" id="KW-0520">NAD</keyword>
<keyword evidence="2" id="KW-0285">Flavoprotein</keyword>
<protein>
    <recommendedName>
        <fullName evidence="6">FAD/NAD(P)-binding domain-containing protein</fullName>
    </recommendedName>
</protein>
<dbReference type="STRING" id="1276538.A0A1X7S4Y1"/>
<dbReference type="PRINTS" id="PR00368">
    <property type="entry name" value="FADPNR"/>
</dbReference>
<dbReference type="PANTHER" id="PTHR43706:SF17">
    <property type="entry name" value="NADH DEHYDROGENASE (EUROFUNG)"/>
    <property type="match status" value="1"/>
</dbReference>
<proteinExistence type="inferred from homology"/>
<organism evidence="7 8">
    <name type="scientific">Zymoseptoria tritici (strain ST99CH_3D7)</name>
    <dbReference type="NCBI Taxonomy" id="1276538"/>
    <lineage>
        <taxon>Eukaryota</taxon>
        <taxon>Fungi</taxon>
        <taxon>Dikarya</taxon>
        <taxon>Ascomycota</taxon>
        <taxon>Pezizomycotina</taxon>
        <taxon>Dothideomycetes</taxon>
        <taxon>Dothideomycetidae</taxon>
        <taxon>Mycosphaerellales</taxon>
        <taxon>Mycosphaerellaceae</taxon>
        <taxon>Zymoseptoria</taxon>
    </lineage>
</organism>